<dbReference type="Pfam" id="PF04818">
    <property type="entry name" value="CID"/>
    <property type="match status" value="1"/>
</dbReference>
<protein>
    <recommendedName>
        <fullName evidence="1">CID domain-containing protein</fullName>
    </recommendedName>
</protein>
<dbReference type="SMART" id="SM00582">
    <property type="entry name" value="RPR"/>
    <property type="match status" value="1"/>
</dbReference>
<feature type="domain" description="CID" evidence="1">
    <location>
        <begin position="1"/>
        <end position="134"/>
    </location>
</feature>
<dbReference type="OMA" id="CSTQNHY"/>
<dbReference type="EMBL" id="CAJJDM010000089">
    <property type="protein sequence ID" value="CAD8090670.1"/>
    <property type="molecule type" value="Genomic_DNA"/>
</dbReference>
<gene>
    <name evidence="2" type="ORF">PPRIM_AZ9-3.1.T0860151</name>
</gene>
<organism evidence="2 3">
    <name type="scientific">Paramecium primaurelia</name>
    <dbReference type="NCBI Taxonomy" id="5886"/>
    <lineage>
        <taxon>Eukaryota</taxon>
        <taxon>Sar</taxon>
        <taxon>Alveolata</taxon>
        <taxon>Ciliophora</taxon>
        <taxon>Intramacronucleata</taxon>
        <taxon>Oligohymenophorea</taxon>
        <taxon>Peniculida</taxon>
        <taxon>Parameciidae</taxon>
        <taxon>Paramecium</taxon>
    </lineage>
</organism>
<evidence type="ECO:0000313" key="3">
    <source>
        <dbReference type="Proteomes" id="UP000688137"/>
    </source>
</evidence>
<name>A0A8S1NDC2_PARPR</name>
<evidence type="ECO:0000259" key="1">
    <source>
        <dbReference type="PROSITE" id="PS51391"/>
    </source>
</evidence>
<reference evidence="2" key="1">
    <citation type="submission" date="2021-01" db="EMBL/GenBank/DDBJ databases">
        <authorList>
            <consortium name="Genoscope - CEA"/>
            <person name="William W."/>
        </authorList>
    </citation>
    <scope>NUCLEOTIDE SEQUENCE</scope>
</reference>
<comment type="caution">
    <text evidence="2">The sequence shown here is derived from an EMBL/GenBank/DDBJ whole genome shotgun (WGS) entry which is preliminary data.</text>
</comment>
<accession>A0A8S1NDC2</accession>
<sequence>MDIKQLERQVREITELQDSIRQTSTYCSTFPEHSGMVAFIIENEFISARKERKKLYLFLIHQIILDEKQAKRMDYPYVKCFGQKLKKLIMDYTHQVDEIEDLEKAYAVIRRWEKDLIYHPIFLDKLRSILQPKYDQLKYQQMIVNQINQNELASNKILVQNLQIIQQFDSTYKLYIHLKSLRDIDDKCLDFNTNFDKYMMKCELEKIEDYDMIDDLLEQGETSKTYLSENICSTQNHYLDLARLGEQLIKEDFEKKDNKIEYYKSKRPIS</sequence>
<proteinExistence type="predicted"/>
<dbReference type="PROSITE" id="PS51391">
    <property type="entry name" value="CID"/>
    <property type="match status" value="1"/>
</dbReference>
<dbReference type="Proteomes" id="UP000688137">
    <property type="component" value="Unassembled WGS sequence"/>
</dbReference>
<dbReference type="InterPro" id="IPR006569">
    <property type="entry name" value="CID_dom"/>
</dbReference>
<evidence type="ECO:0000313" key="2">
    <source>
        <dbReference type="EMBL" id="CAD8090670.1"/>
    </source>
</evidence>
<keyword evidence="3" id="KW-1185">Reference proteome</keyword>
<dbReference type="AlphaFoldDB" id="A0A8S1NDC2"/>